<dbReference type="GO" id="GO:0003964">
    <property type="term" value="F:RNA-directed DNA polymerase activity"/>
    <property type="evidence" value="ECO:0007669"/>
    <property type="project" value="UniProtKB-KW"/>
</dbReference>
<dbReference type="InterPro" id="IPR012337">
    <property type="entry name" value="RNaseH-like_sf"/>
</dbReference>
<keyword evidence="12" id="KW-1185">Reference proteome</keyword>
<reference evidence="11" key="2">
    <citation type="journal article" date="2023" name="Microbiol Resour">
        <title>Decontamination and Annotation of the Draft Genome Sequence of the Oomycete Lagenidium giganteum ARSEF 373.</title>
        <authorList>
            <person name="Morgan W.R."/>
            <person name="Tartar A."/>
        </authorList>
    </citation>
    <scope>NUCLEOTIDE SEQUENCE</scope>
    <source>
        <strain evidence="11">ARSEF 373</strain>
    </source>
</reference>
<dbReference type="GO" id="GO:0015074">
    <property type="term" value="P:DNA integration"/>
    <property type="evidence" value="ECO:0007669"/>
    <property type="project" value="UniProtKB-KW"/>
</dbReference>
<dbReference type="GO" id="GO:0003676">
    <property type="term" value="F:nucleic acid binding"/>
    <property type="evidence" value="ECO:0007669"/>
    <property type="project" value="InterPro"/>
</dbReference>
<evidence type="ECO:0000256" key="7">
    <source>
        <dbReference type="ARBA" id="ARBA00022918"/>
    </source>
</evidence>
<keyword evidence="3" id="KW-0255">Endonuclease</keyword>
<organism evidence="11 12">
    <name type="scientific">Lagenidium giganteum</name>
    <dbReference type="NCBI Taxonomy" id="4803"/>
    <lineage>
        <taxon>Eukaryota</taxon>
        <taxon>Sar</taxon>
        <taxon>Stramenopiles</taxon>
        <taxon>Oomycota</taxon>
        <taxon>Peronosporomycetes</taxon>
        <taxon>Pythiales</taxon>
        <taxon>Pythiaceae</taxon>
    </lineage>
</organism>
<evidence type="ECO:0000256" key="6">
    <source>
        <dbReference type="ARBA" id="ARBA00022908"/>
    </source>
</evidence>
<evidence type="ECO:0000313" key="12">
    <source>
        <dbReference type="Proteomes" id="UP001146120"/>
    </source>
</evidence>
<evidence type="ECO:0000313" key="11">
    <source>
        <dbReference type="EMBL" id="DBA01617.1"/>
    </source>
</evidence>
<evidence type="ECO:0000259" key="10">
    <source>
        <dbReference type="PROSITE" id="PS50994"/>
    </source>
</evidence>
<gene>
    <name evidence="11" type="ORF">N0F65_011373</name>
</gene>
<keyword evidence="2" id="KW-0479">Metal-binding</keyword>
<accession>A0AAV2Z852</accession>
<feature type="domain" description="Integrase catalytic" evidence="10">
    <location>
        <begin position="36"/>
        <end position="209"/>
    </location>
</feature>
<dbReference type="PROSITE" id="PS50994">
    <property type="entry name" value="INTEGRASE"/>
    <property type="match status" value="1"/>
</dbReference>
<dbReference type="EMBL" id="DAKRPA010000044">
    <property type="protein sequence ID" value="DBA01617.1"/>
    <property type="molecule type" value="Genomic_DNA"/>
</dbReference>
<keyword evidence="7" id="KW-0695">RNA-directed DNA polymerase</keyword>
<dbReference type="PANTHER" id="PTHR42648">
    <property type="entry name" value="TRANSPOSASE, PUTATIVE-RELATED"/>
    <property type="match status" value="1"/>
</dbReference>
<dbReference type="AlphaFoldDB" id="A0AAV2Z852"/>
<evidence type="ECO:0000256" key="4">
    <source>
        <dbReference type="ARBA" id="ARBA00022801"/>
    </source>
</evidence>
<dbReference type="GO" id="GO:0003887">
    <property type="term" value="F:DNA-directed DNA polymerase activity"/>
    <property type="evidence" value="ECO:0007669"/>
    <property type="project" value="UniProtKB-KW"/>
</dbReference>
<dbReference type="Gene3D" id="3.30.420.10">
    <property type="entry name" value="Ribonuclease H-like superfamily/Ribonuclease H"/>
    <property type="match status" value="1"/>
</dbReference>
<evidence type="ECO:0000256" key="8">
    <source>
        <dbReference type="ARBA" id="ARBA00022932"/>
    </source>
</evidence>
<keyword evidence="4" id="KW-0378">Hydrolase</keyword>
<reference evidence="11" key="1">
    <citation type="submission" date="2022-11" db="EMBL/GenBank/DDBJ databases">
        <authorList>
            <person name="Morgan W.R."/>
            <person name="Tartar A."/>
        </authorList>
    </citation>
    <scope>NUCLEOTIDE SEQUENCE</scope>
    <source>
        <strain evidence="11">ARSEF 373</strain>
    </source>
</reference>
<evidence type="ECO:0000256" key="5">
    <source>
        <dbReference type="ARBA" id="ARBA00022842"/>
    </source>
</evidence>
<dbReference type="InterPro" id="IPR001584">
    <property type="entry name" value="Integrase_cat-core"/>
</dbReference>
<keyword evidence="8" id="KW-0548">Nucleotidyltransferase</keyword>
<dbReference type="GO" id="GO:0016787">
    <property type="term" value="F:hydrolase activity"/>
    <property type="evidence" value="ECO:0007669"/>
    <property type="project" value="UniProtKB-KW"/>
</dbReference>
<evidence type="ECO:0000256" key="9">
    <source>
        <dbReference type="ARBA" id="ARBA00023172"/>
    </source>
</evidence>
<evidence type="ECO:0000256" key="3">
    <source>
        <dbReference type="ARBA" id="ARBA00022759"/>
    </source>
</evidence>
<sequence length="233" mass="25916">MSRVANGIAALPSSPHPKGHCEGCTAGKMCVMKYARTSGSVVKSSAVLDLVHGAIMGPKKVKSKAGARFVFVLVDDWSRFITVYILKRKGEAFTKFKEYKRFMETPLGRRIKCFRTDNGGEVCSKRYRAFLASHGIQHQISAPYSPQQNGTAERANRSLSESARASLPYQVWSPEWWGEAVVNAAYTLSRQPNAARGDSTPFEVMWGSRPSVKHKRVFEAWICLRGSIKAQQV</sequence>
<dbReference type="PANTHER" id="PTHR42648:SF11">
    <property type="entry name" value="TRANSPOSON TY4-P GAG-POL POLYPROTEIN"/>
    <property type="match status" value="1"/>
</dbReference>
<protein>
    <recommendedName>
        <fullName evidence="10">Integrase catalytic domain-containing protein</fullName>
    </recommendedName>
</protein>
<keyword evidence="1" id="KW-0540">Nuclease</keyword>
<keyword evidence="8" id="KW-0239">DNA-directed DNA polymerase</keyword>
<dbReference type="Proteomes" id="UP001146120">
    <property type="component" value="Unassembled WGS sequence"/>
</dbReference>
<dbReference type="GO" id="GO:0004519">
    <property type="term" value="F:endonuclease activity"/>
    <property type="evidence" value="ECO:0007669"/>
    <property type="project" value="UniProtKB-KW"/>
</dbReference>
<dbReference type="GO" id="GO:0046872">
    <property type="term" value="F:metal ion binding"/>
    <property type="evidence" value="ECO:0007669"/>
    <property type="project" value="UniProtKB-KW"/>
</dbReference>
<keyword evidence="8" id="KW-0808">Transferase</keyword>
<dbReference type="InterPro" id="IPR036397">
    <property type="entry name" value="RNaseH_sf"/>
</dbReference>
<evidence type="ECO:0000256" key="2">
    <source>
        <dbReference type="ARBA" id="ARBA00022723"/>
    </source>
</evidence>
<evidence type="ECO:0000256" key="1">
    <source>
        <dbReference type="ARBA" id="ARBA00022722"/>
    </source>
</evidence>
<proteinExistence type="predicted"/>
<dbReference type="Pfam" id="PF00665">
    <property type="entry name" value="rve"/>
    <property type="match status" value="1"/>
</dbReference>
<dbReference type="SUPFAM" id="SSF53098">
    <property type="entry name" value="Ribonuclease H-like"/>
    <property type="match status" value="1"/>
</dbReference>
<keyword evidence="6" id="KW-0229">DNA integration</keyword>
<keyword evidence="5" id="KW-0460">Magnesium</keyword>
<comment type="caution">
    <text evidence="11">The sequence shown here is derived from an EMBL/GenBank/DDBJ whole genome shotgun (WGS) entry which is preliminary data.</text>
</comment>
<dbReference type="InterPro" id="IPR039537">
    <property type="entry name" value="Retrotran_Ty1/copia-like"/>
</dbReference>
<keyword evidence="9" id="KW-0233">DNA recombination</keyword>
<dbReference type="GO" id="GO:0006310">
    <property type="term" value="P:DNA recombination"/>
    <property type="evidence" value="ECO:0007669"/>
    <property type="project" value="UniProtKB-KW"/>
</dbReference>
<name>A0AAV2Z852_9STRA</name>